<feature type="region of interest" description="Disordered" evidence="7">
    <location>
        <begin position="1"/>
        <end position="43"/>
    </location>
</feature>
<evidence type="ECO:0000259" key="8">
    <source>
        <dbReference type="Pfam" id="PF11699"/>
    </source>
</evidence>
<comment type="subcellular location">
    <subcellularLocation>
        <location evidence="1">Nucleus</location>
    </subcellularLocation>
</comment>
<proteinExistence type="inferred from homology"/>
<evidence type="ECO:0000256" key="7">
    <source>
        <dbReference type="SAM" id="MobiDB-lite"/>
    </source>
</evidence>
<dbReference type="InterPro" id="IPR014710">
    <property type="entry name" value="RmlC-like_jellyroll"/>
</dbReference>
<keyword evidence="4" id="KW-0539">Nucleus</keyword>
<dbReference type="Pfam" id="PF11699">
    <property type="entry name" value="CENP-C_C"/>
    <property type="match status" value="1"/>
</dbReference>
<organism evidence="9 10">
    <name type="scientific">Piloderma croceum (strain F 1598)</name>
    <dbReference type="NCBI Taxonomy" id="765440"/>
    <lineage>
        <taxon>Eukaryota</taxon>
        <taxon>Fungi</taxon>
        <taxon>Dikarya</taxon>
        <taxon>Basidiomycota</taxon>
        <taxon>Agaricomycotina</taxon>
        <taxon>Agaricomycetes</taxon>
        <taxon>Agaricomycetidae</taxon>
        <taxon>Atheliales</taxon>
        <taxon>Atheliaceae</taxon>
        <taxon>Piloderma</taxon>
    </lineage>
</organism>
<feature type="compositionally biased region" description="Low complexity" evidence="7">
    <location>
        <begin position="293"/>
        <end position="306"/>
    </location>
</feature>
<dbReference type="PANTHER" id="PTHR16684:SF11">
    <property type="entry name" value="CENTROMERE PROTEIN C"/>
    <property type="match status" value="1"/>
</dbReference>
<protein>
    <recommendedName>
        <fullName evidence="6">CENP-C homolog</fullName>
    </recommendedName>
</protein>
<dbReference type="Gene3D" id="2.60.120.10">
    <property type="entry name" value="Jelly Rolls"/>
    <property type="match status" value="1"/>
</dbReference>
<evidence type="ECO:0000313" key="9">
    <source>
        <dbReference type="EMBL" id="KIM86250.1"/>
    </source>
</evidence>
<feature type="domain" description="Mif2/CENP-C cupin" evidence="8">
    <location>
        <begin position="530"/>
        <end position="613"/>
    </location>
</feature>
<name>A0A0C3FQ52_PILCF</name>
<dbReference type="AlphaFoldDB" id="A0A0C3FQ52"/>
<dbReference type="InterPro" id="IPR025974">
    <property type="entry name" value="Mif2/CENP-C_cupin"/>
</dbReference>
<sequence length="677" mass="74135">MPSSTHKPAPTTPTRARSTSIGPTRRGPQKAHIPFRADDLEHGKKTGIEVAYVDHKSDEFEPFSEIMGQADGRTPVGAKRRGRKSGQEREQEDGDGDEDGEMSMELDQSAASPLAYFTNTQNHNRTRNHPSSPLASTRVFGQSSSRPIARSSDVDFDSVPSPRSSRVRRNGTGAGPSNLSRSSVVYGDGGDDIDDGAGGFDGYDPPENNVSPNSHSNSQSRSQAQSTSQSRRTPRKTNFSALANSDSEEEVEQATSPDPPPQSSARKANARIRRSSPSPAVPASDDLPHDQQEQGQEQEYEPQNMDMDMDQDMDQGQDYEVGVEDDIARGLDDVERGGSGEEEEEEQEEEARPTKKGRVTKGKENTKGSKGKKTGKRERKIVEIPRDASPPPGVRRGLRHRYRPLDWWRQERVVYGRRESGISFVPHIKEIIRIPQDPPQPLGKHAQGKRKRSATAGARGKSESRGADDKALLAAAKTVHVYNPEEGWDDDTNPTGVVLDYVTQEEVSRRIAYTAKMVDPKPAANNDWYFQKVFGDGEFIAAGQLRIPPRGRKPSKGTKDNTYVFYVIEGAVNLKVHDTTLVLATGAMFIVPRGNMYFIENIGDRDAKLFFTQARKIALEQEEVEENIISAPARSNESMPRRASGGSGGRSSSAAVPSGGVGSGGVGQFRRAVSTRT</sequence>
<dbReference type="OrthoDB" id="1939643at2759"/>
<gene>
    <name evidence="9" type="ORF">PILCRDRAFT_816191</name>
</gene>
<feature type="compositionally biased region" description="Basic and acidic residues" evidence="7">
    <location>
        <begin position="326"/>
        <end position="339"/>
    </location>
</feature>
<dbReference type="InParanoid" id="A0A0C3FQ52"/>
<reference evidence="9 10" key="1">
    <citation type="submission" date="2014-04" db="EMBL/GenBank/DDBJ databases">
        <authorList>
            <consortium name="DOE Joint Genome Institute"/>
            <person name="Kuo A."/>
            <person name="Tarkka M."/>
            <person name="Buscot F."/>
            <person name="Kohler A."/>
            <person name="Nagy L.G."/>
            <person name="Floudas D."/>
            <person name="Copeland A."/>
            <person name="Barry K.W."/>
            <person name="Cichocki N."/>
            <person name="Veneault-Fourrey C."/>
            <person name="LaButti K."/>
            <person name="Lindquist E.A."/>
            <person name="Lipzen A."/>
            <person name="Lundell T."/>
            <person name="Morin E."/>
            <person name="Murat C."/>
            <person name="Sun H."/>
            <person name="Tunlid A."/>
            <person name="Henrissat B."/>
            <person name="Grigoriev I.V."/>
            <person name="Hibbett D.S."/>
            <person name="Martin F."/>
            <person name="Nordberg H.P."/>
            <person name="Cantor M.N."/>
            <person name="Hua S.X."/>
        </authorList>
    </citation>
    <scope>NUCLEOTIDE SEQUENCE [LARGE SCALE GENOMIC DNA]</scope>
    <source>
        <strain evidence="9 10">F 1598</strain>
    </source>
</reference>
<evidence type="ECO:0000256" key="4">
    <source>
        <dbReference type="ARBA" id="ARBA00023242"/>
    </source>
</evidence>
<accession>A0A0C3FQ52</accession>
<feature type="compositionally biased region" description="Low complexity" evidence="7">
    <location>
        <begin position="275"/>
        <end position="284"/>
    </location>
</feature>
<dbReference type="GO" id="GO:0051382">
    <property type="term" value="P:kinetochore assembly"/>
    <property type="evidence" value="ECO:0007669"/>
    <property type="project" value="InterPro"/>
</dbReference>
<feature type="compositionally biased region" description="Acidic residues" evidence="7">
    <location>
        <begin position="340"/>
        <end position="349"/>
    </location>
</feature>
<feature type="compositionally biased region" description="Low complexity" evidence="7">
    <location>
        <begin position="202"/>
        <end position="231"/>
    </location>
</feature>
<feature type="region of interest" description="Disordered" evidence="7">
    <location>
        <begin position="60"/>
        <end position="398"/>
    </location>
</feature>
<evidence type="ECO:0000313" key="10">
    <source>
        <dbReference type="Proteomes" id="UP000054166"/>
    </source>
</evidence>
<evidence type="ECO:0000256" key="3">
    <source>
        <dbReference type="ARBA" id="ARBA00023125"/>
    </source>
</evidence>
<dbReference type="CDD" id="cd06993">
    <property type="entry name" value="cupin_CENP-C_C"/>
    <property type="match status" value="1"/>
</dbReference>
<dbReference type="GO" id="GO:0051315">
    <property type="term" value="P:attachment of mitotic spindle microtubules to kinetochore"/>
    <property type="evidence" value="ECO:0007669"/>
    <property type="project" value="TreeGrafter"/>
</dbReference>
<feature type="compositionally biased region" description="Acidic residues" evidence="7">
    <location>
        <begin position="307"/>
        <end position="325"/>
    </location>
</feature>
<dbReference type="GO" id="GO:0019237">
    <property type="term" value="F:centromeric DNA binding"/>
    <property type="evidence" value="ECO:0007669"/>
    <property type="project" value="InterPro"/>
</dbReference>
<dbReference type="HOGENOM" id="CLU_022335_0_0_1"/>
<feature type="compositionally biased region" description="Basic and acidic residues" evidence="7">
    <location>
        <begin position="460"/>
        <end position="470"/>
    </location>
</feature>
<dbReference type="PANTHER" id="PTHR16684">
    <property type="entry name" value="CENTROMERE PROTEIN C"/>
    <property type="match status" value="1"/>
</dbReference>
<feature type="compositionally biased region" description="Acidic residues" evidence="7">
    <location>
        <begin position="90"/>
        <end position="104"/>
    </location>
</feature>
<feature type="compositionally biased region" description="Low complexity" evidence="7">
    <location>
        <begin position="8"/>
        <end position="20"/>
    </location>
</feature>
<feature type="region of interest" description="Disordered" evidence="7">
    <location>
        <begin position="629"/>
        <end position="677"/>
    </location>
</feature>
<feature type="compositionally biased region" description="Polar residues" evidence="7">
    <location>
        <begin position="236"/>
        <end position="245"/>
    </location>
</feature>
<dbReference type="InterPro" id="IPR011051">
    <property type="entry name" value="RmlC_Cupin_sf"/>
</dbReference>
<dbReference type="EMBL" id="KN832982">
    <property type="protein sequence ID" value="KIM86250.1"/>
    <property type="molecule type" value="Genomic_DNA"/>
</dbReference>
<dbReference type="FunFam" id="2.60.120.10:FF:000033">
    <property type="entry name" value="Centromere protein C 1"/>
    <property type="match status" value="1"/>
</dbReference>
<evidence type="ECO:0000256" key="2">
    <source>
        <dbReference type="ARBA" id="ARBA00010291"/>
    </source>
</evidence>
<dbReference type="Proteomes" id="UP000054166">
    <property type="component" value="Unassembled WGS sequence"/>
</dbReference>
<dbReference type="SUPFAM" id="SSF51182">
    <property type="entry name" value="RmlC-like cupins"/>
    <property type="match status" value="1"/>
</dbReference>
<dbReference type="GO" id="GO:0000776">
    <property type="term" value="C:kinetochore"/>
    <property type="evidence" value="ECO:0007669"/>
    <property type="project" value="InterPro"/>
</dbReference>
<evidence type="ECO:0000256" key="5">
    <source>
        <dbReference type="ARBA" id="ARBA00057947"/>
    </source>
</evidence>
<keyword evidence="3" id="KW-0238">DNA-binding</keyword>
<dbReference type="GO" id="GO:0005634">
    <property type="term" value="C:nucleus"/>
    <property type="evidence" value="ECO:0007669"/>
    <property type="project" value="UniProtKB-SubCell"/>
</dbReference>
<comment type="similarity">
    <text evidence="2">Belongs to the CENP-C/MIF2 family.</text>
</comment>
<dbReference type="STRING" id="765440.A0A0C3FQ52"/>
<evidence type="ECO:0000256" key="1">
    <source>
        <dbReference type="ARBA" id="ARBA00004123"/>
    </source>
</evidence>
<dbReference type="InterPro" id="IPR028386">
    <property type="entry name" value="CENP-C/Mif2/cnp3"/>
</dbReference>
<evidence type="ECO:0000256" key="6">
    <source>
        <dbReference type="ARBA" id="ARBA00075033"/>
    </source>
</evidence>
<comment type="function">
    <text evidence="5">Component of the kinetochore, a multiprotein complex that assembles on centromeric DNA and attaches chromosomes to spindle microtubules, mediating chromosome segregation and sister chromatid segregation during meiosis and mitosis. Component of the inner kinetochore constitutive centromere-associated network (CCAN), which serves as a structural platform for outer kinetochore assembly.</text>
</comment>
<keyword evidence="10" id="KW-1185">Reference proteome</keyword>
<feature type="compositionally biased region" description="Polar residues" evidence="7">
    <location>
        <begin position="130"/>
        <end position="146"/>
    </location>
</feature>
<reference evidence="10" key="2">
    <citation type="submission" date="2015-01" db="EMBL/GenBank/DDBJ databases">
        <title>Evolutionary Origins and Diversification of the Mycorrhizal Mutualists.</title>
        <authorList>
            <consortium name="DOE Joint Genome Institute"/>
            <consortium name="Mycorrhizal Genomics Consortium"/>
            <person name="Kohler A."/>
            <person name="Kuo A."/>
            <person name="Nagy L.G."/>
            <person name="Floudas D."/>
            <person name="Copeland A."/>
            <person name="Barry K.W."/>
            <person name="Cichocki N."/>
            <person name="Veneault-Fourrey C."/>
            <person name="LaButti K."/>
            <person name="Lindquist E.A."/>
            <person name="Lipzen A."/>
            <person name="Lundell T."/>
            <person name="Morin E."/>
            <person name="Murat C."/>
            <person name="Riley R."/>
            <person name="Ohm R."/>
            <person name="Sun H."/>
            <person name="Tunlid A."/>
            <person name="Henrissat B."/>
            <person name="Grigoriev I.V."/>
            <person name="Hibbett D.S."/>
            <person name="Martin F."/>
        </authorList>
    </citation>
    <scope>NUCLEOTIDE SEQUENCE [LARGE SCALE GENOMIC DNA]</scope>
    <source>
        <strain evidence="10">F 1598</strain>
    </source>
</reference>
<dbReference type="GO" id="GO:0051455">
    <property type="term" value="P:spindle attachment to meiosis I kinetochore"/>
    <property type="evidence" value="ECO:0007669"/>
    <property type="project" value="TreeGrafter"/>
</dbReference>
<feature type="region of interest" description="Disordered" evidence="7">
    <location>
        <begin position="435"/>
        <end position="470"/>
    </location>
</feature>
<feature type="compositionally biased region" description="Basic residues" evidence="7">
    <location>
        <begin position="369"/>
        <end position="379"/>
    </location>
</feature>